<reference evidence="3" key="1">
    <citation type="submission" date="2022-11" db="UniProtKB">
        <authorList>
            <consortium name="WormBaseParasite"/>
        </authorList>
    </citation>
    <scope>IDENTIFICATION</scope>
</reference>
<accession>A0A914YT15</accession>
<sequence>MPANAGVDNGRARRFNGLRQLYRFGKSPAVFDQVEHRQSVDNNEVVADAFAHRTHYFYGKSHPVAVIAAPLGYFAAFLMYGFGNGAMVWDLAGVIEHCTAFHANAC</sequence>
<keyword evidence="1" id="KW-0812">Transmembrane</keyword>
<keyword evidence="2" id="KW-1185">Reference proteome</keyword>
<name>A0A914YT15_9BILA</name>
<evidence type="ECO:0000313" key="2">
    <source>
        <dbReference type="Proteomes" id="UP000887577"/>
    </source>
</evidence>
<dbReference type="WBParaSite" id="PSU_v2.g2802.t1">
    <property type="protein sequence ID" value="PSU_v2.g2802.t1"/>
    <property type="gene ID" value="PSU_v2.g2802"/>
</dbReference>
<evidence type="ECO:0000256" key="1">
    <source>
        <dbReference type="SAM" id="Phobius"/>
    </source>
</evidence>
<organism evidence="2 3">
    <name type="scientific">Panagrolaimus superbus</name>
    <dbReference type="NCBI Taxonomy" id="310955"/>
    <lineage>
        <taxon>Eukaryota</taxon>
        <taxon>Metazoa</taxon>
        <taxon>Ecdysozoa</taxon>
        <taxon>Nematoda</taxon>
        <taxon>Chromadorea</taxon>
        <taxon>Rhabditida</taxon>
        <taxon>Tylenchina</taxon>
        <taxon>Panagrolaimomorpha</taxon>
        <taxon>Panagrolaimoidea</taxon>
        <taxon>Panagrolaimidae</taxon>
        <taxon>Panagrolaimus</taxon>
    </lineage>
</organism>
<keyword evidence="1" id="KW-1133">Transmembrane helix</keyword>
<feature type="transmembrane region" description="Helical" evidence="1">
    <location>
        <begin position="63"/>
        <end position="82"/>
    </location>
</feature>
<dbReference type="AlphaFoldDB" id="A0A914YT15"/>
<keyword evidence="1" id="KW-0472">Membrane</keyword>
<evidence type="ECO:0000313" key="3">
    <source>
        <dbReference type="WBParaSite" id="PSU_v2.g2802.t1"/>
    </source>
</evidence>
<protein>
    <submittedName>
        <fullName evidence="3">Uncharacterized protein</fullName>
    </submittedName>
</protein>
<proteinExistence type="predicted"/>
<dbReference type="Proteomes" id="UP000887577">
    <property type="component" value="Unplaced"/>
</dbReference>